<dbReference type="AlphaFoldDB" id="A0A6V7W4B2"/>
<comment type="caution">
    <text evidence="2">The sequence shown here is derived from an EMBL/GenBank/DDBJ whole genome shotgun (WGS) entry which is preliminary data.</text>
</comment>
<organism evidence="2 3">
    <name type="scientific">Meloidogyne enterolobii</name>
    <name type="common">Root-knot nematode worm</name>
    <name type="synonym">Meloidogyne mayaguensis</name>
    <dbReference type="NCBI Taxonomy" id="390850"/>
    <lineage>
        <taxon>Eukaryota</taxon>
        <taxon>Metazoa</taxon>
        <taxon>Ecdysozoa</taxon>
        <taxon>Nematoda</taxon>
        <taxon>Chromadorea</taxon>
        <taxon>Rhabditida</taxon>
        <taxon>Tylenchina</taxon>
        <taxon>Tylenchomorpha</taxon>
        <taxon>Tylenchoidea</taxon>
        <taxon>Meloidogynidae</taxon>
        <taxon>Meloidogyninae</taxon>
        <taxon>Meloidogyne</taxon>
    </lineage>
</organism>
<name>A0A6V7W4B2_MELEN</name>
<accession>A0A6V7W4B2</accession>
<gene>
    <name evidence="2" type="ORF">MENT_LOCUS34034</name>
</gene>
<evidence type="ECO:0000313" key="3">
    <source>
        <dbReference type="Proteomes" id="UP000580250"/>
    </source>
</evidence>
<protein>
    <submittedName>
        <fullName evidence="2">Uncharacterized protein</fullName>
    </submittedName>
</protein>
<evidence type="ECO:0000256" key="1">
    <source>
        <dbReference type="SAM" id="Phobius"/>
    </source>
</evidence>
<sequence length="52" mass="5998">MTNLKRRRIEVIVAYFIAILGYFVLCFSSLINILTHPEHQSCAGQSWIPHPI</sequence>
<dbReference type="EMBL" id="CAJEWN010000413">
    <property type="protein sequence ID" value="CAD2181862.1"/>
    <property type="molecule type" value="Genomic_DNA"/>
</dbReference>
<keyword evidence="1" id="KW-0472">Membrane</keyword>
<evidence type="ECO:0000313" key="2">
    <source>
        <dbReference type="EMBL" id="CAD2181862.1"/>
    </source>
</evidence>
<proteinExistence type="predicted"/>
<keyword evidence="1" id="KW-0812">Transmembrane</keyword>
<feature type="transmembrane region" description="Helical" evidence="1">
    <location>
        <begin position="12"/>
        <end position="34"/>
    </location>
</feature>
<keyword evidence="1" id="KW-1133">Transmembrane helix</keyword>
<dbReference type="Proteomes" id="UP000580250">
    <property type="component" value="Unassembled WGS sequence"/>
</dbReference>
<reference evidence="2 3" key="1">
    <citation type="submission" date="2020-08" db="EMBL/GenBank/DDBJ databases">
        <authorList>
            <person name="Koutsovoulos G."/>
            <person name="Danchin GJ E."/>
        </authorList>
    </citation>
    <scope>NUCLEOTIDE SEQUENCE [LARGE SCALE GENOMIC DNA]</scope>
</reference>